<protein>
    <submittedName>
        <fullName evidence="2">Repressor</fullName>
    </submittedName>
</protein>
<dbReference type="InterPro" id="IPR001387">
    <property type="entry name" value="Cro/C1-type_HTH"/>
</dbReference>
<sequence>MSDPQLKLKQWLSNKLEPRGTSAQLAAALGVQPVAVTRMKNVDSDNPKERRQIRPDEIERIARFFNELPPGFEQMTSWLADADTTPPAYLPKSNASFPPRYQQFKSDGYVPLLGQSVAGPNGRFILNGAEVARLFVPPMLEGVEGAYAVRVYGTSMEPRFKAGETVWINPNEPVRAGDDVIVQILTDEENQRESYIKEFKSQSSKVTRLWQHHPDEGETNDLQFPTSQVFSVHKIVFHATV</sequence>
<proteinExistence type="predicted"/>
<reference evidence="2 3" key="1">
    <citation type="submission" date="2014-06" db="EMBL/GenBank/DDBJ databases">
        <title>Rhizobium pelagicum/R2-400B4.</title>
        <authorList>
            <person name="Kimes N.E."/>
            <person name="Lopez-Perez M."/>
        </authorList>
    </citation>
    <scope>NUCLEOTIDE SEQUENCE [LARGE SCALE GENOMIC DNA]</scope>
    <source>
        <strain evidence="2 3">R2-400B4</strain>
    </source>
</reference>
<evidence type="ECO:0000313" key="3">
    <source>
        <dbReference type="Proteomes" id="UP000052167"/>
    </source>
</evidence>
<accession>A0A922NZQ3</accession>
<keyword evidence="3" id="KW-1185">Reference proteome</keyword>
<dbReference type="InterPro" id="IPR036286">
    <property type="entry name" value="LexA/Signal_pep-like_sf"/>
</dbReference>
<name>A0A922NZQ3_9HYPH</name>
<dbReference type="Proteomes" id="UP000052167">
    <property type="component" value="Unassembled WGS sequence"/>
</dbReference>
<dbReference type="OrthoDB" id="528805at2"/>
<dbReference type="Gene3D" id="2.10.109.10">
    <property type="entry name" value="Umud Fragment, subunit A"/>
    <property type="match status" value="1"/>
</dbReference>
<comment type="caution">
    <text evidence="2">The sequence shown here is derived from an EMBL/GenBank/DDBJ whole genome shotgun (WGS) entry which is preliminary data.</text>
</comment>
<dbReference type="AlphaFoldDB" id="A0A922NZQ3"/>
<dbReference type="RefSeq" id="WP_037166335.1">
    <property type="nucleotide sequence ID" value="NZ_CAJXID010000015.1"/>
</dbReference>
<dbReference type="CDD" id="cd06529">
    <property type="entry name" value="S24_LexA-like"/>
    <property type="match status" value="1"/>
</dbReference>
<feature type="domain" description="Peptidase S24/S26A/S26B/S26C" evidence="1">
    <location>
        <begin position="116"/>
        <end position="206"/>
    </location>
</feature>
<gene>
    <name evidence="2" type="ORF">GV68_07010</name>
</gene>
<dbReference type="SUPFAM" id="SSF51306">
    <property type="entry name" value="LexA/Signal peptidase"/>
    <property type="match status" value="1"/>
</dbReference>
<dbReference type="InterPro" id="IPR039418">
    <property type="entry name" value="LexA-like"/>
</dbReference>
<dbReference type="Pfam" id="PF00717">
    <property type="entry name" value="Peptidase_S24"/>
    <property type="match status" value="1"/>
</dbReference>
<dbReference type="InterPro" id="IPR015927">
    <property type="entry name" value="Peptidase_S24_S26A/B/C"/>
</dbReference>
<dbReference type="CDD" id="cd00093">
    <property type="entry name" value="HTH_XRE"/>
    <property type="match status" value="1"/>
</dbReference>
<organism evidence="2 3">
    <name type="scientific">Pseudorhizobium pelagicum</name>
    <dbReference type="NCBI Taxonomy" id="1509405"/>
    <lineage>
        <taxon>Bacteria</taxon>
        <taxon>Pseudomonadati</taxon>
        <taxon>Pseudomonadota</taxon>
        <taxon>Alphaproteobacteria</taxon>
        <taxon>Hyphomicrobiales</taxon>
        <taxon>Rhizobiaceae</taxon>
        <taxon>Rhizobium/Agrobacterium group</taxon>
        <taxon>Pseudorhizobium</taxon>
    </lineage>
</organism>
<evidence type="ECO:0000259" key="1">
    <source>
        <dbReference type="Pfam" id="PF00717"/>
    </source>
</evidence>
<evidence type="ECO:0000313" key="2">
    <source>
        <dbReference type="EMBL" id="KEQ06411.1"/>
    </source>
</evidence>
<dbReference type="EMBL" id="JOKJ01000016">
    <property type="protein sequence ID" value="KEQ06411.1"/>
    <property type="molecule type" value="Genomic_DNA"/>
</dbReference>